<keyword evidence="3" id="KW-1185">Reference proteome</keyword>
<keyword evidence="1" id="KW-0472">Membrane</keyword>
<evidence type="ECO:0000313" key="3">
    <source>
        <dbReference type="Proteomes" id="UP000184465"/>
    </source>
</evidence>
<proteinExistence type="predicted"/>
<gene>
    <name evidence="2" type="ORF">SAMN02745912_02391</name>
</gene>
<protein>
    <submittedName>
        <fullName evidence="2">Uncharacterized protein</fullName>
    </submittedName>
</protein>
<name>A0A1M6Q269_PARC5</name>
<accession>A0A1M6Q269</accession>
<feature type="transmembrane region" description="Helical" evidence="1">
    <location>
        <begin position="9"/>
        <end position="27"/>
    </location>
</feature>
<dbReference type="EMBL" id="FRAG01000029">
    <property type="protein sequence ID" value="SHK14207.1"/>
    <property type="molecule type" value="Genomic_DNA"/>
</dbReference>
<keyword evidence="1" id="KW-1133">Transmembrane helix</keyword>
<evidence type="ECO:0000256" key="1">
    <source>
        <dbReference type="SAM" id="Phobius"/>
    </source>
</evidence>
<dbReference type="STRING" id="1121301.SAMN02745912_02391"/>
<dbReference type="AlphaFoldDB" id="A0A1M6Q269"/>
<reference evidence="3" key="1">
    <citation type="submission" date="2016-11" db="EMBL/GenBank/DDBJ databases">
        <authorList>
            <person name="Varghese N."/>
            <person name="Submissions S."/>
        </authorList>
    </citation>
    <scope>NUCLEOTIDE SEQUENCE [LARGE SCALE GENOMIC DNA]</scope>
    <source>
        <strain evidence="3">DSM 15212 / CIP 107654 / DViRD3</strain>
    </source>
</reference>
<dbReference type="Proteomes" id="UP000184465">
    <property type="component" value="Unassembled WGS sequence"/>
</dbReference>
<keyword evidence="1" id="KW-0812">Transmembrane</keyword>
<organism evidence="2 3">
    <name type="scientific">Paramaledivibacter caminithermalis (strain DSM 15212 / CIP 107654 / DViRD3)</name>
    <name type="common">Clostridium caminithermale</name>
    <dbReference type="NCBI Taxonomy" id="1121301"/>
    <lineage>
        <taxon>Bacteria</taxon>
        <taxon>Bacillati</taxon>
        <taxon>Bacillota</taxon>
        <taxon>Clostridia</taxon>
        <taxon>Peptostreptococcales</taxon>
        <taxon>Caminicellaceae</taxon>
        <taxon>Paramaledivibacter</taxon>
    </lineage>
</organism>
<evidence type="ECO:0000313" key="2">
    <source>
        <dbReference type="EMBL" id="SHK14207.1"/>
    </source>
</evidence>
<sequence>MKVYINKKIIVIIFLIMISLASFYHVSKKTKINRPMSAKLVFNTEYYFISDHL</sequence>